<dbReference type="RefSeq" id="XP_031943186.1">
    <property type="nucleotide sequence ID" value="XM_032091318.1"/>
</dbReference>
<dbReference type="Proteomes" id="UP000325579">
    <property type="component" value="Unassembled WGS sequence"/>
</dbReference>
<sequence length="116" mass="13411">MQISKLQYQSYYIRNAATAQPKLTFCQCNPKLVSSRLERSCLLERPALGPPLVLVPWFRAPALHCSLPNRWGLRGVVQIWLFQKGGFYFSRANLLILFIWVKGFWVLCGECECFLV</sequence>
<keyword evidence="1" id="KW-0812">Transmembrane</keyword>
<keyword evidence="3" id="KW-1185">Reference proteome</keyword>
<reference evidence="2 3" key="1">
    <citation type="submission" date="2019-04" db="EMBL/GenBank/DDBJ databases">
        <authorList>
            <consortium name="DOE Joint Genome Institute"/>
            <person name="Mondo S."/>
            <person name="Kjaerbolling I."/>
            <person name="Vesth T."/>
            <person name="Frisvad J.C."/>
            <person name="Nybo J.L."/>
            <person name="Theobald S."/>
            <person name="Kildgaard S."/>
            <person name="Isbrandt T."/>
            <person name="Kuo A."/>
            <person name="Sato A."/>
            <person name="Lyhne E.K."/>
            <person name="Kogle M.E."/>
            <person name="Wiebenga A."/>
            <person name="Kun R.S."/>
            <person name="Lubbers R.J."/>
            <person name="Makela M.R."/>
            <person name="Barry K."/>
            <person name="Chovatia M."/>
            <person name="Clum A."/>
            <person name="Daum C."/>
            <person name="Haridas S."/>
            <person name="He G."/>
            <person name="LaButti K."/>
            <person name="Lipzen A."/>
            <person name="Riley R."/>
            <person name="Salamov A."/>
            <person name="Simmons B.A."/>
            <person name="Magnuson J.K."/>
            <person name="Henrissat B."/>
            <person name="Mortensen U.H."/>
            <person name="Larsen T.O."/>
            <person name="Devries R.P."/>
            <person name="Grigoriev I.V."/>
            <person name="Machida M."/>
            <person name="Baker S.E."/>
            <person name="Andersen M.R."/>
            <person name="Cantor M.N."/>
            <person name="Hua S.X."/>
        </authorList>
    </citation>
    <scope>NUCLEOTIDE SEQUENCE [LARGE SCALE GENOMIC DNA]</scope>
    <source>
        <strain evidence="2 3">CBS 119388</strain>
    </source>
</reference>
<organism evidence="2 3">
    <name type="scientific">Aspergillus pseudonomiae</name>
    <dbReference type="NCBI Taxonomy" id="1506151"/>
    <lineage>
        <taxon>Eukaryota</taxon>
        <taxon>Fungi</taxon>
        <taxon>Dikarya</taxon>
        <taxon>Ascomycota</taxon>
        <taxon>Pezizomycotina</taxon>
        <taxon>Eurotiomycetes</taxon>
        <taxon>Eurotiomycetidae</taxon>
        <taxon>Eurotiales</taxon>
        <taxon>Aspergillaceae</taxon>
        <taxon>Aspergillus</taxon>
        <taxon>Aspergillus subgen. Circumdati</taxon>
    </lineage>
</organism>
<evidence type="ECO:0000256" key="1">
    <source>
        <dbReference type="SAM" id="Phobius"/>
    </source>
</evidence>
<protein>
    <submittedName>
        <fullName evidence="2">Uncharacterized protein</fullName>
    </submittedName>
</protein>
<dbReference type="EMBL" id="ML736757">
    <property type="protein sequence ID" value="KAE8405867.1"/>
    <property type="molecule type" value="Genomic_DNA"/>
</dbReference>
<keyword evidence="1" id="KW-1133">Transmembrane helix</keyword>
<evidence type="ECO:0000313" key="2">
    <source>
        <dbReference type="EMBL" id="KAE8405867.1"/>
    </source>
</evidence>
<dbReference type="AlphaFoldDB" id="A0A5N7DHI9"/>
<feature type="transmembrane region" description="Helical" evidence="1">
    <location>
        <begin position="88"/>
        <end position="107"/>
    </location>
</feature>
<dbReference type="GeneID" id="43676009"/>
<name>A0A5N7DHI9_9EURO</name>
<gene>
    <name evidence="2" type="ORF">BDV37DRAFT_83892</name>
</gene>
<evidence type="ECO:0000313" key="3">
    <source>
        <dbReference type="Proteomes" id="UP000325579"/>
    </source>
</evidence>
<keyword evidence="1" id="KW-0472">Membrane</keyword>
<accession>A0A5N7DHI9</accession>
<proteinExistence type="predicted"/>